<reference evidence="1" key="2">
    <citation type="journal article" date="2015" name="Fish Shellfish Immunol.">
        <title>Early steps in the European eel (Anguilla anguilla)-Vibrio vulnificus interaction in the gills: Role of the RtxA13 toxin.</title>
        <authorList>
            <person name="Callol A."/>
            <person name="Pajuelo D."/>
            <person name="Ebbesson L."/>
            <person name="Teles M."/>
            <person name="MacKenzie S."/>
            <person name="Amaro C."/>
        </authorList>
    </citation>
    <scope>NUCLEOTIDE SEQUENCE</scope>
</reference>
<accession>A0A0E9REW4</accession>
<protein>
    <submittedName>
        <fullName evidence="1">Uncharacterized protein</fullName>
    </submittedName>
</protein>
<dbReference type="AlphaFoldDB" id="A0A0E9REW4"/>
<name>A0A0E9REW4_ANGAN</name>
<dbReference type="EMBL" id="GBXM01081709">
    <property type="protein sequence ID" value="JAH26868.1"/>
    <property type="molecule type" value="Transcribed_RNA"/>
</dbReference>
<proteinExistence type="predicted"/>
<sequence>MFRFTAYCFTNEDANCKHAIQRSVHPSYNAVVRVNNPSERAISCLWFLCNCVSSYFVKRVFLNFLRGV</sequence>
<evidence type="ECO:0000313" key="1">
    <source>
        <dbReference type="EMBL" id="JAH26868.1"/>
    </source>
</evidence>
<reference evidence="1" key="1">
    <citation type="submission" date="2014-11" db="EMBL/GenBank/DDBJ databases">
        <authorList>
            <person name="Amaro Gonzalez C."/>
        </authorList>
    </citation>
    <scope>NUCLEOTIDE SEQUENCE</scope>
</reference>
<organism evidence="1">
    <name type="scientific">Anguilla anguilla</name>
    <name type="common">European freshwater eel</name>
    <name type="synonym">Muraena anguilla</name>
    <dbReference type="NCBI Taxonomy" id="7936"/>
    <lineage>
        <taxon>Eukaryota</taxon>
        <taxon>Metazoa</taxon>
        <taxon>Chordata</taxon>
        <taxon>Craniata</taxon>
        <taxon>Vertebrata</taxon>
        <taxon>Euteleostomi</taxon>
        <taxon>Actinopterygii</taxon>
        <taxon>Neopterygii</taxon>
        <taxon>Teleostei</taxon>
        <taxon>Anguilliformes</taxon>
        <taxon>Anguillidae</taxon>
        <taxon>Anguilla</taxon>
    </lineage>
</organism>